<dbReference type="KEGG" id="bcho:BcFMB_09155"/>
<protein>
    <submittedName>
        <fullName evidence="1">Uncharacterized protein</fullName>
    </submittedName>
</protein>
<dbReference type="EMBL" id="CP018044">
    <property type="protein sequence ID" value="ATU21061.1"/>
    <property type="molecule type" value="Genomic_DNA"/>
</dbReference>
<evidence type="ECO:0000313" key="2">
    <source>
        <dbReference type="Proteomes" id="UP000229907"/>
    </source>
</evidence>
<dbReference type="AlphaFoldDB" id="A0A2D3D6P7"/>
<proteinExistence type="predicted"/>
<gene>
    <name evidence="1" type="ORF">BcFMB_09155</name>
</gene>
<name>A0A2D3D6P7_9BIFI</name>
<sequence>MVAYVDARDRVLALVPKLPGWRTYLGVPAQGVSPPWVVVSFSETSRDSTESLHTCSHMGRLDIRVVGETDESIGIVCDRLQSVLDGAYPGNGLGCLVPDRDSGVYQAELVSPMTGSPFSMRVLTWTVGWEA</sequence>
<dbReference type="Proteomes" id="UP000229907">
    <property type="component" value="Chromosome"/>
</dbReference>
<reference evidence="1 2" key="1">
    <citation type="submission" date="2016-11" db="EMBL/GenBank/DDBJ databases">
        <title>complete genome sequence of Bifidobacterium choerinum strain FMB-1.</title>
        <authorList>
            <person name="Park C.-S."/>
            <person name="Jung D.-H."/>
            <person name="Choi D.-S."/>
        </authorList>
    </citation>
    <scope>NUCLEOTIDE SEQUENCE [LARGE SCALE GENOMIC DNA]</scope>
    <source>
        <strain evidence="1 2">FMB-1</strain>
    </source>
</reference>
<accession>A0A2D3D6P7</accession>
<dbReference type="RefSeq" id="WP_099721636.1">
    <property type="nucleotide sequence ID" value="NZ_CP018044.1"/>
</dbReference>
<organism evidence="1 2">
    <name type="scientific">Bifidobacterium choerinum</name>
    <dbReference type="NCBI Taxonomy" id="35760"/>
    <lineage>
        <taxon>Bacteria</taxon>
        <taxon>Bacillati</taxon>
        <taxon>Actinomycetota</taxon>
        <taxon>Actinomycetes</taxon>
        <taxon>Bifidobacteriales</taxon>
        <taxon>Bifidobacteriaceae</taxon>
        <taxon>Bifidobacterium</taxon>
    </lineage>
</organism>
<evidence type="ECO:0000313" key="1">
    <source>
        <dbReference type="EMBL" id="ATU21061.1"/>
    </source>
</evidence>